<dbReference type="EC" id="2.7.11.10" evidence="3"/>
<keyword evidence="4" id="KW-0963">Cytoplasm</keyword>
<keyword evidence="12" id="KW-0732">Signal</keyword>
<evidence type="ECO:0000256" key="1">
    <source>
        <dbReference type="ARBA" id="ARBA00004496"/>
    </source>
</evidence>
<feature type="region of interest" description="Disordered" evidence="11">
    <location>
        <begin position="231"/>
        <end position="258"/>
    </location>
</feature>
<dbReference type="OrthoDB" id="5089838at2759"/>
<sequence>MCLTMSLVISFLFTPPETAGPDHNGVRGRCQWLCSAEMWHQARGIWNTVAMNSPPASAEKSPLHQELPDQHFAIYLTQGLEEAVKERDEATPEPKFGNDELEENHQYSCEQLHKHFRPQQLERYRSRVDEPEYWEREARHYKDAVIEKLWNTALEQSAPGAATPTTAEGWQDMVGFYQDILRNLGSSTKEITRLRLSIDSQDYWKTEEELLEPLSKLQEYQLMERWKNEAERKKRRLNKRAPAPRPIKLDTTQASPNDPTPNLADVVLFLGYFTGVDDIISLSDNKRYHFIPPKNGTRWKGDKPKEECIGDILCLTFGEHLFSPEGWVMGSSPDSDVCDVQLAKDNQTGISRRHFRIDTDPKTRLPRLAVLSATSTIRLVYDGRQVSLVRGKSIEISRMVTFDLGAVSFRAWRPELTTAEERRYNKKALNWSKEVVAAVPRYFPPLNSQPETVTSNIRYGKNNAVYVNEGGVEARGMTASVMRVKERKSGSVFGAKEPYFKASDDFGKVRSRWEDLRREFDNVVKPDHPHIVKAVELVMAEDDKNPPWLIMEYIPQSLSPKDLDQKSIPIVLTHVSSALTYMHANRITHRDVKPDNILIQDSGSLVAKLADFGTARHNTREYMDTFTGTRIYLAPEFFNRPLRYTNKVDLFSLGLVALQCLTKWDPQSDKAWASGPLDRHEHEQWMRDVVIPCVADAPSSFQPWLTGMLRKRPRQRWSANKSLSYLWQTGNGLAQVEPSLGEDMGKAGPSEGTHAQAREQIASKRKKRPASTLSEISSGLRRIRDQPARLSQAKSASPQPQGSSFAMSSSPYSAPTPRDDNESFDESDEPDESAYEHDTNLQDDWRESDDEPEDFT</sequence>
<dbReference type="GO" id="GO:0045944">
    <property type="term" value="P:positive regulation of transcription by RNA polymerase II"/>
    <property type="evidence" value="ECO:0007669"/>
    <property type="project" value="TreeGrafter"/>
</dbReference>
<comment type="similarity">
    <text evidence="2">Belongs to the protein kinase superfamily. CAMK Ser/Thr protein kinase family. CHEK2 subfamily.</text>
</comment>
<name>C7ZNC3_FUSV7</name>
<evidence type="ECO:0000256" key="4">
    <source>
        <dbReference type="ARBA" id="ARBA00022490"/>
    </source>
</evidence>
<dbReference type="RefSeq" id="XP_003040182.1">
    <property type="nucleotide sequence ID" value="XM_003040136.1"/>
</dbReference>
<dbReference type="InterPro" id="IPR051180">
    <property type="entry name" value="IKK"/>
</dbReference>
<feature type="domain" description="Protein kinase" evidence="14">
    <location>
        <begin position="467"/>
        <end position="728"/>
    </location>
</feature>
<dbReference type="OMA" id="HISICLN"/>
<feature type="compositionally biased region" description="Low complexity" evidence="11">
    <location>
        <begin position="803"/>
        <end position="815"/>
    </location>
</feature>
<evidence type="ECO:0000313" key="16">
    <source>
        <dbReference type="Proteomes" id="UP000005206"/>
    </source>
</evidence>
<dbReference type="EMBL" id="GG698966">
    <property type="protein sequence ID" value="EEU34469.1"/>
    <property type="molecule type" value="Genomic_DNA"/>
</dbReference>
<dbReference type="VEuPathDB" id="FungiDB:NECHADRAFT_102269"/>
<comment type="subcellular location">
    <subcellularLocation>
        <location evidence="1">Cytoplasm</location>
    </subcellularLocation>
</comment>
<dbReference type="InterPro" id="IPR008984">
    <property type="entry name" value="SMAD_FHA_dom_sf"/>
</dbReference>
<evidence type="ECO:0000313" key="15">
    <source>
        <dbReference type="EMBL" id="EEU34469.1"/>
    </source>
</evidence>
<dbReference type="Proteomes" id="UP000005206">
    <property type="component" value="Chromosome 15"/>
</dbReference>
<dbReference type="HOGENOM" id="CLU_016106_0_0_1"/>
<dbReference type="SMART" id="SM00220">
    <property type="entry name" value="S_TKc"/>
    <property type="match status" value="1"/>
</dbReference>
<comment type="catalytic activity">
    <reaction evidence="10">
        <text>L-seryl-[I-kappa-B protein] + ATP = O-phospho-L-seryl-[I-kappa-B protein] + ADP + H(+)</text>
        <dbReference type="Rhea" id="RHEA:19073"/>
        <dbReference type="Rhea" id="RHEA-COMP:13698"/>
        <dbReference type="Rhea" id="RHEA-COMP:13699"/>
        <dbReference type="ChEBI" id="CHEBI:15378"/>
        <dbReference type="ChEBI" id="CHEBI:29999"/>
        <dbReference type="ChEBI" id="CHEBI:30616"/>
        <dbReference type="ChEBI" id="CHEBI:83421"/>
        <dbReference type="ChEBI" id="CHEBI:456216"/>
        <dbReference type="EC" id="2.7.11.10"/>
    </reaction>
</comment>
<proteinExistence type="inferred from homology"/>
<keyword evidence="6" id="KW-0808">Transferase</keyword>
<evidence type="ECO:0000256" key="12">
    <source>
        <dbReference type="SAM" id="SignalP"/>
    </source>
</evidence>
<feature type="signal peptide" evidence="12">
    <location>
        <begin position="1"/>
        <end position="19"/>
    </location>
</feature>
<dbReference type="InterPro" id="IPR000253">
    <property type="entry name" value="FHA_dom"/>
</dbReference>
<evidence type="ECO:0000256" key="11">
    <source>
        <dbReference type="SAM" id="MobiDB-lite"/>
    </source>
</evidence>
<organism evidence="15 16">
    <name type="scientific">Fusarium vanettenii (strain ATCC MYA-4622 / CBS 123669 / FGSC 9596 / NRRL 45880 / 77-13-4)</name>
    <name type="common">Fusarium solani subsp. pisi</name>
    <dbReference type="NCBI Taxonomy" id="660122"/>
    <lineage>
        <taxon>Eukaryota</taxon>
        <taxon>Fungi</taxon>
        <taxon>Dikarya</taxon>
        <taxon>Ascomycota</taxon>
        <taxon>Pezizomycotina</taxon>
        <taxon>Sordariomycetes</taxon>
        <taxon>Hypocreomycetidae</taxon>
        <taxon>Hypocreales</taxon>
        <taxon>Nectriaceae</taxon>
        <taxon>Fusarium</taxon>
        <taxon>Fusarium solani species complex</taxon>
        <taxon>Fusarium vanettenii</taxon>
    </lineage>
</organism>
<evidence type="ECO:0000259" key="14">
    <source>
        <dbReference type="PROSITE" id="PS50011"/>
    </source>
</evidence>
<dbReference type="GO" id="GO:0033209">
    <property type="term" value="P:tumor necrosis factor-mediated signaling pathway"/>
    <property type="evidence" value="ECO:0007669"/>
    <property type="project" value="TreeGrafter"/>
</dbReference>
<evidence type="ECO:0000256" key="8">
    <source>
        <dbReference type="ARBA" id="ARBA00022777"/>
    </source>
</evidence>
<dbReference type="GO" id="GO:0004674">
    <property type="term" value="F:protein serine/threonine kinase activity"/>
    <property type="evidence" value="ECO:0007669"/>
    <property type="project" value="UniProtKB-KW"/>
</dbReference>
<evidence type="ECO:0000259" key="13">
    <source>
        <dbReference type="PROSITE" id="PS50006"/>
    </source>
</evidence>
<dbReference type="InterPro" id="IPR000719">
    <property type="entry name" value="Prot_kinase_dom"/>
</dbReference>
<evidence type="ECO:0000256" key="2">
    <source>
        <dbReference type="ARBA" id="ARBA00005575"/>
    </source>
</evidence>
<gene>
    <name evidence="15" type="ORF">NECHADRAFT_102269</name>
</gene>
<evidence type="ECO:0000256" key="10">
    <source>
        <dbReference type="ARBA" id="ARBA00048789"/>
    </source>
</evidence>
<keyword evidence="16" id="KW-1185">Reference proteome</keyword>
<dbReference type="SUPFAM" id="SSF56112">
    <property type="entry name" value="Protein kinase-like (PK-like)"/>
    <property type="match status" value="1"/>
</dbReference>
<feature type="chain" id="PRO_5002989441" description="IkappaB kinase" evidence="12">
    <location>
        <begin position="20"/>
        <end position="856"/>
    </location>
</feature>
<protein>
    <recommendedName>
        <fullName evidence="3">IkappaB kinase</fullName>
        <ecNumber evidence="3">2.7.11.10</ecNumber>
    </recommendedName>
</protein>
<evidence type="ECO:0000256" key="6">
    <source>
        <dbReference type="ARBA" id="ARBA00022679"/>
    </source>
</evidence>
<feature type="domain" description="FHA" evidence="13">
    <location>
        <begin position="327"/>
        <end position="386"/>
    </location>
</feature>
<feature type="compositionally biased region" description="Acidic residues" evidence="11">
    <location>
        <begin position="822"/>
        <end position="833"/>
    </location>
</feature>
<dbReference type="GO" id="GO:0005524">
    <property type="term" value="F:ATP binding"/>
    <property type="evidence" value="ECO:0007669"/>
    <property type="project" value="UniProtKB-KW"/>
</dbReference>
<dbReference type="PANTHER" id="PTHR22969">
    <property type="entry name" value="IKB KINASE"/>
    <property type="match status" value="1"/>
</dbReference>
<dbReference type="InParanoid" id="C7ZNC3"/>
<reference evidence="15 16" key="1">
    <citation type="journal article" date="2009" name="PLoS Genet.">
        <title>The genome of Nectria haematococca: contribution of supernumerary chromosomes to gene expansion.</title>
        <authorList>
            <person name="Coleman J.J."/>
            <person name="Rounsley S.D."/>
            <person name="Rodriguez-Carres M."/>
            <person name="Kuo A."/>
            <person name="Wasmann C.C."/>
            <person name="Grimwood J."/>
            <person name="Schmutz J."/>
            <person name="Taga M."/>
            <person name="White G.J."/>
            <person name="Zhou S."/>
            <person name="Schwartz D.C."/>
            <person name="Freitag M."/>
            <person name="Ma L.J."/>
            <person name="Danchin E.G."/>
            <person name="Henrissat B."/>
            <person name="Coutinho P.M."/>
            <person name="Nelson D.R."/>
            <person name="Straney D."/>
            <person name="Napoli C.A."/>
            <person name="Barker B.M."/>
            <person name="Gribskov M."/>
            <person name="Rep M."/>
            <person name="Kroken S."/>
            <person name="Molnar I."/>
            <person name="Rensing C."/>
            <person name="Kennell J.C."/>
            <person name="Zamora J."/>
            <person name="Farman M.L."/>
            <person name="Selker E.U."/>
            <person name="Salamov A."/>
            <person name="Shapiro H."/>
            <person name="Pangilinan J."/>
            <person name="Lindquist E."/>
            <person name="Lamers C."/>
            <person name="Grigoriev I.V."/>
            <person name="Geiser D.M."/>
            <person name="Covert S.F."/>
            <person name="Temporini E."/>
            <person name="Vanetten H.D."/>
        </authorList>
    </citation>
    <scope>NUCLEOTIDE SEQUENCE [LARGE SCALE GENOMIC DNA]</scope>
    <source>
        <strain evidence="16">ATCC MYA-4622 / CBS 123669 / FGSC 9596 / NRRL 45880 / 77-13-4</strain>
    </source>
</reference>
<evidence type="ECO:0000256" key="9">
    <source>
        <dbReference type="ARBA" id="ARBA00022840"/>
    </source>
</evidence>
<dbReference type="AlphaFoldDB" id="C7ZNC3"/>
<feature type="compositionally biased region" description="Acidic residues" evidence="11">
    <location>
        <begin position="846"/>
        <end position="856"/>
    </location>
</feature>
<keyword evidence="7" id="KW-0547">Nucleotide-binding</keyword>
<keyword evidence="8" id="KW-0418">Kinase</keyword>
<evidence type="ECO:0000256" key="7">
    <source>
        <dbReference type="ARBA" id="ARBA00022741"/>
    </source>
</evidence>
<dbReference type="Gene3D" id="1.10.510.10">
    <property type="entry name" value="Transferase(Phosphotransferase) domain 1"/>
    <property type="match status" value="1"/>
</dbReference>
<evidence type="ECO:0000256" key="3">
    <source>
        <dbReference type="ARBA" id="ARBA00012442"/>
    </source>
</evidence>
<dbReference type="GeneID" id="9678011"/>
<dbReference type="Pfam" id="PF00069">
    <property type="entry name" value="Pkinase"/>
    <property type="match status" value="1"/>
</dbReference>
<keyword evidence="5" id="KW-0723">Serine/threonine-protein kinase</keyword>
<accession>C7ZNC3</accession>
<dbReference type="STRING" id="660122.C7ZNC3"/>
<evidence type="ECO:0000256" key="5">
    <source>
        <dbReference type="ARBA" id="ARBA00022527"/>
    </source>
</evidence>
<feature type="region of interest" description="Disordered" evidence="11">
    <location>
        <begin position="736"/>
        <end position="856"/>
    </location>
</feature>
<feature type="compositionally biased region" description="Polar residues" evidence="11">
    <location>
        <begin position="792"/>
        <end position="802"/>
    </location>
</feature>
<dbReference type="PROSITE" id="PS50011">
    <property type="entry name" value="PROTEIN_KINASE_DOM"/>
    <property type="match status" value="1"/>
</dbReference>
<dbReference type="InterPro" id="IPR011009">
    <property type="entry name" value="Kinase-like_dom_sf"/>
</dbReference>
<dbReference type="KEGG" id="nhe:NECHADRAFT_102269"/>
<dbReference type="GO" id="GO:0005737">
    <property type="term" value="C:cytoplasm"/>
    <property type="evidence" value="ECO:0007669"/>
    <property type="project" value="UniProtKB-SubCell"/>
</dbReference>
<dbReference type="SUPFAM" id="SSF49879">
    <property type="entry name" value="SMAD/FHA domain"/>
    <property type="match status" value="1"/>
</dbReference>
<dbReference type="PROSITE" id="PS00108">
    <property type="entry name" value="PROTEIN_KINASE_ST"/>
    <property type="match status" value="1"/>
</dbReference>
<dbReference type="eggNOG" id="KOG0597">
    <property type="taxonomic scope" value="Eukaryota"/>
</dbReference>
<dbReference type="PANTHER" id="PTHR22969:SF17">
    <property type="entry name" value="INHIBITOR OF NUCLEAR FACTOR KAPPA-B KINASE SUBUNIT BETA"/>
    <property type="match status" value="1"/>
</dbReference>
<keyword evidence="9" id="KW-0067">ATP-binding</keyword>
<dbReference type="PROSITE" id="PS50006">
    <property type="entry name" value="FHA_DOMAIN"/>
    <property type="match status" value="1"/>
</dbReference>
<feature type="compositionally biased region" description="Basic and acidic residues" evidence="11">
    <location>
        <begin position="834"/>
        <end position="845"/>
    </location>
</feature>
<dbReference type="InterPro" id="IPR008271">
    <property type="entry name" value="Ser/Thr_kinase_AS"/>
</dbReference>